<keyword evidence="1" id="KW-0963">Cytoplasm</keyword>
<dbReference type="InterPro" id="IPR003786">
    <property type="entry name" value="FdhD"/>
</dbReference>
<feature type="non-terminal residue" evidence="3">
    <location>
        <position position="1"/>
    </location>
</feature>
<protein>
    <recommendedName>
        <fullName evidence="4">Formate dehydrogenase family accessory protein FdhD</fullName>
    </recommendedName>
</protein>
<dbReference type="EMBL" id="UINC01015642">
    <property type="protein sequence ID" value="SVA65728.1"/>
    <property type="molecule type" value="Genomic_DNA"/>
</dbReference>
<organism evidence="3">
    <name type="scientific">marine metagenome</name>
    <dbReference type="NCBI Taxonomy" id="408172"/>
    <lineage>
        <taxon>unclassified sequences</taxon>
        <taxon>metagenomes</taxon>
        <taxon>ecological metagenomes</taxon>
    </lineage>
</organism>
<accession>A0A381XLW2</accession>
<evidence type="ECO:0000256" key="2">
    <source>
        <dbReference type="ARBA" id="ARBA00023150"/>
    </source>
</evidence>
<dbReference type="PANTHER" id="PTHR30592:SF1">
    <property type="entry name" value="SULFUR CARRIER PROTEIN FDHD"/>
    <property type="match status" value="1"/>
</dbReference>
<keyword evidence="2" id="KW-0501">Molybdenum cofactor biosynthesis</keyword>
<dbReference type="GO" id="GO:0016783">
    <property type="term" value="F:sulfurtransferase activity"/>
    <property type="evidence" value="ECO:0007669"/>
    <property type="project" value="InterPro"/>
</dbReference>
<dbReference type="SUPFAM" id="SSF53927">
    <property type="entry name" value="Cytidine deaminase-like"/>
    <property type="match status" value="1"/>
</dbReference>
<name>A0A381XLW2_9ZZZZ</name>
<gene>
    <name evidence="3" type="ORF">METZ01_LOCUS118582</name>
</gene>
<proteinExistence type="predicted"/>
<dbReference type="Pfam" id="PF02634">
    <property type="entry name" value="FdhD-NarQ"/>
    <property type="match status" value="1"/>
</dbReference>
<evidence type="ECO:0000313" key="3">
    <source>
        <dbReference type="EMBL" id="SVA65728.1"/>
    </source>
</evidence>
<dbReference type="Gene3D" id="3.40.140.10">
    <property type="entry name" value="Cytidine Deaminase, domain 2"/>
    <property type="match status" value="1"/>
</dbReference>
<sequence>IVVVKLRSGTFFDVDAISRNFYMSSSCGVCGKASLEAVEVRGCEPLPDEGLQLDPEILTALPEKLRSGQGLFDRTGGIHAAGRFDETGKLISLREDIGRHNAVDKVLGHAFLAGEIPLERTILVVSGRSSFEILQKALAAGIPLVAAVGAPSSLAVDLAKRFNISLLGFTRSEGFNVYAGPERITG</sequence>
<dbReference type="GO" id="GO:0006777">
    <property type="term" value="P:Mo-molybdopterin cofactor biosynthetic process"/>
    <property type="evidence" value="ECO:0007669"/>
    <property type="project" value="UniProtKB-KW"/>
</dbReference>
<evidence type="ECO:0000256" key="1">
    <source>
        <dbReference type="ARBA" id="ARBA00022490"/>
    </source>
</evidence>
<evidence type="ECO:0008006" key="4">
    <source>
        <dbReference type="Google" id="ProtNLM"/>
    </source>
</evidence>
<reference evidence="3" key="1">
    <citation type="submission" date="2018-05" db="EMBL/GenBank/DDBJ databases">
        <authorList>
            <person name="Lanie J.A."/>
            <person name="Ng W.-L."/>
            <person name="Kazmierczak K.M."/>
            <person name="Andrzejewski T.M."/>
            <person name="Davidsen T.M."/>
            <person name="Wayne K.J."/>
            <person name="Tettelin H."/>
            <person name="Glass J.I."/>
            <person name="Rusch D."/>
            <person name="Podicherti R."/>
            <person name="Tsui H.-C.T."/>
            <person name="Winkler M.E."/>
        </authorList>
    </citation>
    <scope>NUCLEOTIDE SEQUENCE</scope>
</reference>
<dbReference type="InterPro" id="IPR016193">
    <property type="entry name" value="Cytidine_deaminase-like"/>
</dbReference>
<dbReference type="AlphaFoldDB" id="A0A381XLW2"/>
<dbReference type="PANTHER" id="PTHR30592">
    <property type="entry name" value="FORMATE DEHYDROGENASE"/>
    <property type="match status" value="1"/>
</dbReference>